<evidence type="ECO:0000256" key="3">
    <source>
        <dbReference type="ARBA" id="ARBA00022475"/>
    </source>
</evidence>
<evidence type="ECO:0000256" key="6">
    <source>
        <dbReference type="ARBA" id="ARBA00023136"/>
    </source>
</evidence>
<feature type="transmembrane region" description="Helical" evidence="7">
    <location>
        <begin position="121"/>
        <end position="145"/>
    </location>
</feature>
<evidence type="ECO:0000256" key="2">
    <source>
        <dbReference type="ARBA" id="ARBA00007400"/>
    </source>
</evidence>
<feature type="transmembrane region" description="Helical" evidence="7">
    <location>
        <begin position="271"/>
        <end position="289"/>
    </location>
</feature>
<keyword evidence="10" id="KW-1185">Reference proteome</keyword>
<dbReference type="EMBL" id="JBHTHZ010000013">
    <property type="protein sequence ID" value="MFD0794955.1"/>
    <property type="molecule type" value="Genomic_DNA"/>
</dbReference>
<evidence type="ECO:0000313" key="9">
    <source>
        <dbReference type="EMBL" id="MFD0794955.1"/>
    </source>
</evidence>
<keyword evidence="9" id="KW-0012">Acyltransferase</keyword>
<dbReference type="Pfam" id="PF01757">
    <property type="entry name" value="Acyl_transf_3"/>
    <property type="match status" value="1"/>
</dbReference>
<dbReference type="PANTHER" id="PTHR40074:SF2">
    <property type="entry name" value="O-ACETYLTRANSFERASE WECH"/>
    <property type="match status" value="1"/>
</dbReference>
<comment type="caution">
    <text evidence="9">The sequence shown here is derived from an EMBL/GenBank/DDBJ whole genome shotgun (WGS) entry which is preliminary data.</text>
</comment>
<evidence type="ECO:0000256" key="5">
    <source>
        <dbReference type="ARBA" id="ARBA00022989"/>
    </source>
</evidence>
<keyword evidence="3" id="KW-1003">Cell membrane</keyword>
<proteinExistence type="inferred from homology"/>
<dbReference type="PANTHER" id="PTHR40074">
    <property type="entry name" value="O-ACETYLTRANSFERASE WECH"/>
    <property type="match status" value="1"/>
</dbReference>
<feature type="transmembrane region" description="Helical" evidence="7">
    <location>
        <begin position="215"/>
        <end position="235"/>
    </location>
</feature>
<comment type="subcellular location">
    <subcellularLocation>
        <location evidence="1">Cell membrane</location>
        <topology evidence="1">Multi-pass membrane protein</topology>
    </subcellularLocation>
</comment>
<gene>
    <name evidence="9" type="ORF">ACFQZX_15140</name>
</gene>
<accession>A0ABW3AVT8</accession>
<protein>
    <submittedName>
        <fullName evidence="9">Acyltransferase family protein</fullName>
    </submittedName>
</protein>
<feature type="domain" description="Acyltransferase 3" evidence="8">
    <location>
        <begin position="9"/>
        <end position="319"/>
    </location>
</feature>
<dbReference type="InterPro" id="IPR002656">
    <property type="entry name" value="Acyl_transf_3_dom"/>
</dbReference>
<evidence type="ECO:0000256" key="4">
    <source>
        <dbReference type="ARBA" id="ARBA00022692"/>
    </source>
</evidence>
<keyword evidence="9" id="KW-0808">Transferase</keyword>
<name>A0ABW3AVT8_9SPHI</name>
<evidence type="ECO:0000313" key="10">
    <source>
        <dbReference type="Proteomes" id="UP001597010"/>
    </source>
</evidence>
<keyword evidence="4 7" id="KW-0812">Transmembrane</keyword>
<sequence length="333" mass="38572">MPAKIQRNDFISFARGFAILTIVFYHYIIKTVGLPGVVIQLANLGGGGVHLFIFASGFGLTFSSYKGYFSFLKKRFVSVLIPYYVTIVLIFCLSILFKVYMPSWPAFLSHIFLYKMFIEKYVGSYGTQFWFISTIIQFYLLFPLIKAFTVKLKPLHALTISLLLSLSYSLIVAILGYSSLRVWNSFFLQYLWEFVLGMVVAQTGLLNHMEKIKNWLWVLGCLISYLIMFVMVKYWPFYGKNLNDVFSFAGYFCVAVLAYKMASSIDVVKKVIFWVTGFSYALFLIHMLVFNINAKFVFDTIYLKSIIIIFLQSLLLAWIYNFLLTFILSRLKP</sequence>
<feature type="transmembrane region" description="Helical" evidence="7">
    <location>
        <begin position="186"/>
        <end position="206"/>
    </location>
</feature>
<feature type="transmembrane region" description="Helical" evidence="7">
    <location>
        <begin position="49"/>
        <end position="69"/>
    </location>
</feature>
<evidence type="ECO:0000256" key="1">
    <source>
        <dbReference type="ARBA" id="ARBA00004651"/>
    </source>
</evidence>
<dbReference type="GO" id="GO:0016746">
    <property type="term" value="F:acyltransferase activity"/>
    <property type="evidence" value="ECO:0007669"/>
    <property type="project" value="UniProtKB-KW"/>
</dbReference>
<evidence type="ECO:0000256" key="7">
    <source>
        <dbReference type="SAM" id="Phobius"/>
    </source>
</evidence>
<comment type="similarity">
    <text evidence="2">Belongs to the acyltransferase 3 family.</text>
</comment>
<keyword evidence="6 7" id="KW-0472">Membrane</keyword>
<keyword evidence="5 7" id="KW-1133">Transmembrane helix</keyword>
<feature type="transmembrane region" description="Helical" evidence="7">
    <location>
        <begin position="81"/>
        <end position="101"/>
    </location>
</feature>
<feature type="transmembrane region" description="Helical" evidence="7">
    <location>
        <begin position="12"/>
        <end position="29"/>
    </location>
</feature>
<dbReference type="RefSeq" id="WP_377116863.1">
    <property type="nucleotide sequence ID" value="NZ_JBHTHZ010000013.1"/>
</dbReference>
<evidence type="ECO:0000259" key="8">
    <source>
        <dbReference type="Pfam" id="PF01757"/>
    </source>
</evidence>
<feature type="transmembrane region" description="Helical" evidence="7">
    <location>
        <begin position="157"/>
        <end position="180"/>
    </location>
</feature>
<reference evidence="10" key="1">
    <citation type="journal article" date="2019" name="Int. J. Syst. Evol. Microbiol.">
        <title>The Global Catalogue of Microorganisms (GCM) 10K type strain sequencing project: providing services to taxonomists for standard genome sequencing and annotation.</title>
        <authorList>
            <consortium name="The Broad Institute Genomics Platform"/>
            <consortium name="The Broad Institute Genome Sequencing Center for Infectious Disease"/>
            <person name="Wu L."/>
            <person name="Ma J."/>
        </authorList>
    </citation>
    <scope>NUCLEOTIDE SEQUENCE [LARGE SCALE GENOMIC DNA]</scope>
    <source>
        <strain evidence="10">CCUG 61484</strain>
    </source>
</reference>
<feature type="transmembrane region" description="Helical" evidence="7">
    <location>
        <begin position="301"/>
        <end position="328"/>
    </location>
</feature>
<dbReference type="Proteomes" id="UP001597010">
    <property type="component" value="Unassembled WGS sequence"/>
</dbReference>
<organism evidence="9 10">
    <name type="scientific">Mucilaginibacter litoreus</name>
    <dbReference type="NCBI Taxonomy" id="1048221"/>
    <lineage>
        <taxon>Bacteria</taxon>
        <taxon>Pseudomonadati</taxon>
        <taxon>Bacteroidota</taxon>
        <taxon>Sphingobacteriia</taxon>
        <taxon>Sphingobacteriales</taxon>
        <taxon>Sphingobacteriaceae</taxon>
        <taxon>Mucilaginibacter</taxon>
    </lineage>
</organism>